<dbReference type="EC" id="6.3.2.1" evidence="3"/>
<dbReference type="PANTHER" id="PTHR21299">
    <property type="entry name" value="CYTIDYLATE KINASE/PANTOATE-BETA-ALANINE LIGASE"/>
    <property type="match status" value="1"/>
</dbReference>
<comment type="caution">
    <text evidence="10">The sequence shown here is derived from an EMBL/GenBank/DDBJ whole genome shotgun (WGS) entry which is preliminary data.</text>
</comment>
<dbReference type="HAMAP" id="MF_00158">
    <property type="entry name" value="PanC"/>
    <property type="match status" value="1"/>
</dbReference>
<protein>
    <recommendedName>
        <fullName evidence="3">pantoate--beta-alanine ligase (AMP-forming)</fullName>
        <ecNumber evidence="3">6.3.2.1</ecNumber>
    </recommendedName>
    <alternativeName>
        <fullName evidence="8">Pantoate-activating enzyme</fullName>
    </alternativeName>
</protein>
<sequence>MQLFERIAPLRAALKAHRLAGETIGVVPTMGYLHAGHLKLVERAAAENDRVVVTIFVNPTQFGPNEDLDAYPRDIESDLAQLADFPVDYVFAPPVDEMYGRPMQAFVDLKPLGDILIGELRPGHFRGVATVVTKLFNIVQPDRAYFGEKDYQQLTIIRRMVADLEMPIEIVAVPTVRETDGLALSSRNVRLSSEDRAVATVLASALDEGEKVVAGGERDPATVLSAVRVIIEAEPRADLQSLDLRDAATLDAVDRIGDRPVVLLVTARFGEVLLIDQRVAAQKSRSAQTGECA</sequence>
<dbReference type="FunFam" id="3.40.50.620:FF:000013">
    <property type="entry name" value="Pantothenate synthetase"/>
    <property type="match status" value="1"/>
</dbReference>
<proteinExistence type="inferred from homology"/>
<dbReference type="GO" id="GO:0015940">
    <property type="term" value="P:pantothenate biosynthetic process"/>
    <property type="evidence" value="ECO:0007669"/>
    <property type="project" value="UniProtKB-UniPathway"/>
</dbReference>
<dbReference type="NCBIfam" id="TIGR00018">
    <property type="entry name" value="panC"/>
    <property type="match status" value="1"/>
</dbReference>
<evidence type="ECO:0000256" key="3">
    <source>
        <dbReference type="ARBA" id="ARBA00012219"/>
    </source>
</evidence>
<evidence type="ECO:0000256" key="5">
    <source>
        <dbReference type="ARBA" id="ARBA00022655"/>
    </source>
</evidence>
<dbReference type="CDD" id="cd00560">
    <property type="entry name" value="PanC"/>
    <property type="match status" value="1"/>
</dbReference>
<comment type="similarity">
    <text evidence="2">Belongs to the pantothenate synthetase family.</text>
</comment>
<dbReference type="Pfam" id="PF02569">
    <property type="entry name" value="Pantoate_ligase"/>
    <property type="match status" value="1"/>
</dbReference>
<evidence type="ECO:0000256" key="4">
    <source>
        <dbReference type="ARBA" id="ARBA00022598"/>
    </source>
</evidence>
<dbReference type="AlphaFoldDB" id="A0A0F9UWX2"/>
<keyword evidence="5" id="KW-0566">Pantothenate biosynthesis</keyword>
<keyword evidence="4" id="KW-0436">Ligase</keyword>
<dbReference type="NCBIfam" id="TIGR00125">
    <property type="entry name" value="cyt_tran_rel"/>
    <property type="match status" value="1"/>
</dbReference>
<evidence type="ECO:0000256" key="1">
    <source>
        <dbReference type="ARBA" id="ARBA00004990"/>
    </source>
</evidence>
<dbReference type="GO" id="GO:0004592">
    <property type="term" value="F:pantoate-beta-alanine ligase activity"/>
    <property type="evidence" value="ECO:0007669"/>
    <property type="project" value="UniProtKB-EC"/>
</dbReference>
<keyword evidence="7" id="KW-0067">ATP-binding</keyword>
<evidence type="ECO:0000256" key="7">
    <source>
        <dbReference type="ARBA" id="ARBA00022840"/>
    </source>
</evidence>
<dbReference type="Gene3D" id="3.40.50.620">
    <property type="entry name" value="HUPs"/>
    <property type="match status" value="1"/>
</dbReference>
<dbReference type="InterPro" id="IPR014729">
    <property type="entry name" value="Rossmann-like_a/b/a_fold"/>
</dbReference>
<dbReference type="InterPro" id="IPR042176">
    <property type="entry name" value="Pantoate_ligase_C"/>
</dbReference>
<name>A0A0F9UWX2_9ZZZZ</name>
<dbReference type="PANTHER" id="PTHR21299:SF1">
    <property type="entry name" value="PANTOATE--BETA-ALANINE LIGASE"/>
    <property type="match status" value="1"/>
</dbReference>
<reference evidence="10" key="1">
    <citation type="journal article" date="2015" name="Nature">
        <title>Complex archaea that bridge the gap between prokaryotes and eukaryotes.</title>
        <authorList>
            <person name="Spang A."/>
            <person name="Saw J.H."/>
            <person name="Jorgensen S.L."/>
            <person name="Zaremba-Niedzwiedzka K."/>
            <person name="Martijn J."/>
            <person name="Lind A.E."/>
            <person name="van Eijk R."/>
            <person name="Schleper C."/>
            <person name="Guy L."/>
            <person name="Ettema T.J."/>
        </authorList>
    </citation>
    <scope>NUCLEOTIDE SEQUENCE</scope>
</reference>
<evidence type="ECO:0000313" key="10">
    <source>
        <dbReference type="EMBL" id="KKN96239.1"/>
    </source>
</evidence>
<gene>
    <name evidence="10" type="ORF">LCGC14_0168320</name>
</gene>
<dbReference type="GO" id="GO:0005829">
    <property type="term" value="C:cytosol"/>
    <property type="evidence" value="ECO:0007669"/>
    <property type="project" value="TreeGrafter"/>
</dbReference>
<organism evidence="10">
    <name type="scientific">marine sediment metagenome</name>
    <dbReference type="NCBI Taxonomy" id="412755"/>
    <lineage>
        <taxon>unclassified sequences</taxon>
        <taxon>metagenomes</taxon>
        <taxon>ecological metagenomes</taxon>
    </lineage>
</organism>
<evidence type="ECO:0000256" key="6">
    <source>
        <dbReference type="ARBA" id="ARBA00022741"/>
    </source>
</evidence>
<dbReference type="SUPFAM" id="SSF52374">
    <property type="entry name" value="Nucleotidylyl transferase"/>
    <property type="match status" value="1"/>
</dbReference>
<dbReference type="InterPro" id="IPR004821">
    <property type="entry name" value="Cyt_trans-like"/>
</dbReference>
<dbReference type="InterPro" id="IPR003721">
    <property type="entry name" value="Pantoate_ligase"/>
</dbReference>
<evidence type="ECO:0000256" key="2">
    <source>
        <dbReference type="ARBA" id="ARBA00009256"/>
    </source>
</evidence>
<keyword evidence="6" id="KW-0547">Nucleotide-binding</keyword>
<comment type="catalytic activity">
    <reaction evidence="9">
        <text>(R)-pantoate + beta-alanine + ATP = (R)-pantothenate + AMP + diphosphate + H(+)</text>
        <dbReference type="Rhea" id="RHEA:10912"/>
        <dbReference type="ChEBI" id="CHEBI:15378"/>
        <dbReference type="ChEBI" id="CHEBI:15980"/>
        <dbReference type="ChEBI" id="CHEBI:29032"/>
        <dbReference type="ChEBI" id="CHEBI:30616"/>
        <dbReference type="ChEBI" id="CHEBI:33019"/>
        <dbReference type="ChEBI" id="CHEBI:57966"/>
        <dbReference type="ChEBI" id="CHEBI:456215"/>
        <dbReference type="EC" id="6.3.2.1"/>
    </reaction>
</comment>
<evidence type="ECO:0000256" key="8">
    <source>
        <dbReference type="ARBA" id="ARBA00032806"/>
    </source>
</evidence>
<comment type="pathway">
    <text evidence="1">Cofactor biosynthesis; (R)-pantothenate biosynthesis; (R)-pantothenate from (R)-pantoate and beta-alanine: step 1/1.</text>
</comment>
<dbReference type="Gene3D" id="3.30.1300.10">
    <property type="entry name" value="Pantoate-beta-alanine ligase, C-terminal domain"/>
    <property type="match status" value="1"/>
</dbReference>
<dbReference type="GO" id="GO:0005524">
    <property type="term" value="F:ATP binding"/>
    <property type="evidence" value="ECO:0007669"/>
    <property type="project" value="UniProtKB-KW"/>
</dbReference>
<accession>A0A0F9UWX2</accession>
<evidence type="ECO:0000256" key="9">
    <source>
        <dbReference type="ARBA" id="ARBA00048258"/>
    </source>
</evidence>
<dbReference type="UniPathway" id="UPA00028">
    <property type="reaction ID" value="UER00005"/>
</dbReference>
<dbReference type="EMBL" id="LAZR01000065">
    <property type="protein sequence ID" value="KKN96239.1"/>
    <property type="molecule type" value="Genomic_DNA"/>
</dbReference>